<evidence type="ECO:0000256" key="4">
    <source>
        <dbReference type="ARBA" id="ARBA00023078"/>
    </source>
</evidence>
<feature type="domain" description="NAD(P)H-quinone oxidoreductase subunit 2 N-terminal" evidence="7">
    <location>
        <begin position="18"/>
        <end position="117"/>
    </location>
</feature>
<keyword evidence="5" id="KW-1133">Transmembrane helix</keyword>
<keyword evidence="8" id="KW-0934">Plastid</keyword>
<dbReference type="EMBL" id="MF062253">
    <property type="protein sequence ID" value="ATI24814.1"/>
    <property type="molecule type" value="Genomic_DNA"/>
</dbReference>
<keyword evidence="2" id="KW-1278">Translocase</keyword>
<dbReference type="InterPro" id="IPR001750">
    <property type="entry name" value="ND/Mrp_TM"/>
</dbReference>
<dbReference type="AlphaFoldDB" id="A0A291LRH6"/>
<name>A0A291LRH6_9ROSI</name>
<keyword evidence="1" id="KW-0150">Chloroplast</keyword>
<feature type="transmembrane region" description="Helical" evidence="5">
    <location>
        <begin position="126"/>
        <end position="143"/>
    </location>
</feature>
<evidence type="ECO:0000256" key="3">
    <source>
        <dbReference type="ARBA" id="ARBA00023027"/>
    </source>
</evidence>
<evidence type="ECO:0000256" key="1">
    <source>
        <dbReference type="ARBA" id="ARBA00022528"/>
    </source>
</evidence>
<dbReference type="Pfam" id="PF00361">
    <property type="entry name" value="Proton_antipo_M"/>
    <property type="match status" value="1"/>
</dbReference>
<sequence>MIWHVQNENFILDSTRIFMKAFHLLLFDGSFIFPECILIFGLILLLMIDSTSDQKDIPWLYFISSTSLVMSITALLFRWGEEPMISFSGNFQTNNFNEIFQFLILLCSTLCIPLSVEYIECTEMAITEFLLFVLTATLGGMFLCGANNLITIFVAPECFSLCSYLLSGYTKKDVRSNEATMKYLLMGGASSSILVHAFSWLYGSSGGEIELQEIVNGLINTQMYNSPGISIALIFITVGIGFKLSPAPSHQWTPDVYEGVRFVRKIPTSLSISEMLGFFKTPWTCRREMLSPLGPRHNFYLFKEQLRGSRVRNNESLYDKQIHFASSLLRVAPTKDRTNDVYNTQILDVDATQLVLILQRLRVQQEHPSTKGSPQDDHLMAIENESNQMVLFLNLSDLLLRNQEVEKIEKNRSFTTTDEGFLEKLRISNPFQKSNGFGLIHTRGKQSKKKEELIFFLLSLRSRARRKSHARFRMRERSEESSFRLRLSHSSRCFSFCYFESSCFSFSHSNFRYSFLFLIKRMASSSGNPSYSEHDSGESHCYYSNKHETYACIFVHRSNRICNYWNNCWRLKWWICKHDNLYALLYLHESRNFCLYCIIWSTYRNRQHSRLCRIIHERSFFGSLFSPMSLIPRRSSSTSRFFRKTPFILVWMAGRPIFLGFNRTPYERCFYLLLSKNNQIINDWTKPRNNPSRAKLQKIPFKIKQFHRIEYDCMCDSIYYTRNINEPDYRNCSRYPFLASRIYFLVQDPSY</sequence>
<dbReference type="PANTHER" id="PTHR45564">
    <property type="entry name" value="NAD(P)H-QUINONE OXIDOREDUCTASE SUBUNIT 2 B, CHLOROPLASTIC"/>
    <property type="match status" value="1"/>
</dbReference>
<dbReference type="PANTHER" id="PTHR45564:SF1">
    <property type="entry name" value="NAD(P)H-QUINONE OXIDOREDUCTASE SUBUNIT 2"/>
    <property type="match status" value="1"/>
</dbReference>
<evidence type="ECO:0000259" key="6">
    <source>
        <dbReference type="Pfam" id="PF00361"/>
    </source>
</evidence>
<keyword evidence="4" id="KW-0793">Thylakoid</keyword>
<dbReference type="InterPro" id="IPR045693">
    <property type="entry name" value="Ndh2_N"/>
</dbReference>
<feature type="transmembrane region" description="Helical" evidence="5">
    <location>
        <begin position="22"/>
        <end position="47"/>
    </location>
</feature>
<feature type="transmembrane region" description="Helical" evidence="5">
    <location>
        <begin position="99"/>
        <end position="119"/>
    </location>
</feature>
<protein>
    <submittedName>
        <fullName evidence="8">NADH-plastoquinone oxidoreductase subunit 2</fullName>
    </submittedName>
</protein>
<keyword evidence="5" id="KW-0812">Transmembrane</keyword>
<accession>A0A291LRH6</accession>
<gene>
    <name evidence="8" type="primary">ndhB</name>
</gene>
<keyword evidence="3" id="KW-0520">NAD</keyword>
<evidence type="ECO:0000256" key="5">
    <source>
        <dbReference type="SAM" id="Phobius"/>
    </source>
</evidence>
<reference evidence="8" key="1">
    <citation type="submission" date="2017-05" db="EMBL/GenBank/DDBJ databases">
        <title>The complete chloroplast genome sequence of Plukenetia volubilis.</title>
        <authorList>
            <person name="Hu X.-D."/>
            <person name="Pan B.-Z."/>
            <person name="Xu Z.-F."/>
        </authorList>
    </citation>
    <scope>NUCLEOTIDE SEQUENCE</scope>
</reference>
<dbReference type="Pfam" id="PF19530">
    <property type="entry name" value="Ndh2_N"/>
    <property type="match status" value="1"/>
</dbReference>
<evidence type="ECO:0000256" key="2">
    <source>
        <dbReference type="ARBA" id="ARBA00022967"/>
    </source>
</evidence>
<feature type="transmembrane region" description="Helical" evidence="5">
    <location>
        <begin position="59"/>
        <end position="79"/>
    </location>
</feature>
<dbReference type="GO" id="GO:0009536">
    <property type="term" value="C:plastid"/>
    <property type="evidence" value="ECO:0007669"/>
    <property type="project" value="UniProtKB-ARBA"/>
</dbReference>
<organism evidence="8">
    <name type="scientific">Plukenetia volubilis</name>
    <dbReference type="NCBI Taxonomy" id="316893"/>
    <lineage>
        <taxon>Eukaryota</taxon>
        <taxon>Viridiplantae</taxon>
        <taxon>Streptophyta</taxon>
        <taxon>Embryophyta</taxon>
        <taxon>Tracheophyta</taxon>
        <taxon>Spermatophyta</taxon>
        <taxon>Magnoliopsida</taxon>
        <taxon>eudicotyledons</taxon>
        <taxon>Gunneridae</taxon>
        <taxon>Pentapetalae</taxon>
        <taxon>rosids</taxon>
        <taxon>fabids</taxon>
        <taxon>Malpighiales</taxon>
        <taxon>Euphorbiaceae</taxon>
        <taxon>Acalyphoideae</taxon>
        <taxon>Plukenetieae</taxon>
        <taxon>Plukenetia</taxon>
    </lineage>
</organism>
<evidence type="ECO:0000259" key="7">
    <source>
        <dbReference type="Pfam" id="PF19530"/>
    </source>
</evidence>
<feature type="domain" description="NADH:quinone oxidoreductase/Mrp antiporter transmembrane" evidence="6">
    <location>
        <begin position="146"/>
        <end position="259"/>
    </location>
</feature>
<proteinExistence type="predicted"/>
<evidence type="ECO:0000313" key="8">
    <source>
        <dbReference type="EMBL" id="ATI24814.1"/>
    </source>
</evidence>
<keyword evidence="5" id="KW-0472">Membrane</keyword>
<geneLocation type="plastid" evidence="8"/>